<keyword evidence="2" id="KW-0472">Membrane</keyword>
<feature type="domain" description="Zinc finger/thioredoxin putative" evidence="3">
    <location>
        <begin position="1"/>
        <end position="35"/>
    </location>
</feature>
<protein>
    <recommendedName>
        <fullName evidence="3">Zinc finger/thioredoxin putative domain-containing protein</fullName>
    </recommendedName>
</protein>
<organism evidence="4 5">
    <name type="scientific">Brevundimonas subvibrioides</name>
    <dbReference type="NCBI Taxonomy" id="74313"/>
    <lineage>
        <taxon>Bacteria</taxon>
        <taxon>Pseudomonadati</taxon>
        <taxon>Pseudomonadota</taxon>
        <taxon>Alphaproteobacteria</taxon>
        <taxon>Caulobacterales</taxon>
        <taxon>Caulobacteraceae</taxon>
        <taxon>Brevundimonas</taxon>
    </lineage>
</organism>
<gene>
    <name evidence="4" type="ORF">B7Y86_10310</name>
</gene>
<dbReference type="NCBIfam" id="NF038353">
    <property type="entry name" value="FxLYD_dom"/>
    <property type="match status" value="1"/>
</dbReference>
<dbReference type="InterPro" id="IPR011723">
    <property type="entry name" value="Znf/thioredoxin_put"/>
</dbReference>
<dbReference type="Proteomes" id="UP000216147">
    <property type="component" value="Unassembled WGS sequence"/>
</dbReference>
<dbReference type="AlphaFoldDB" id="A0A258HHT0"/>
<reference evidence="4 5" key="1">
    <citation type="submission" date="2017-03" db="EMBL/GenBank/DDBJ databases">
        <title>Lifting the veil on microbial sulfur biogeochemistry in mining wastewaters.</title>
        <authorList>
            <person name="Kantor R.S."/>
            <person name="Colenbrander Nelson T."/>
            <person name="Marshall S."/>
            <person name="Bennett D."/>
            <person name="Apte S."/>
            <person name="Camacho D."/>
            <person name="Thomas B.C."/>
            <person name="Warren L.A."/>
            <person name="Banfield J.F."/>
        </authorList>
    </citation>
    <scope>NUCLEOTIDE SEQUENCE [LARGE SCALE GENOMIC DNA]</scope>
    <source>
        <strain evidence="4">32-68-21</strain>
    </source>
</reference>
<evidence type="ECO:0000313" key="4">
    <source>
        <dbReference type="EMBL" id="OYX56329.1"/>
    </source>
</evidence>
<feature type="region of interest" description="Disordered" evidence="1">
    <location>
        <begin position="60"/>
        <end position="84"/>
    </location>
</feature>
<sequence length="303" mass="31490">MILTCPSCATSYFAPDGAIPPGGRKVRCQSCAHVWHGMPSDEPLELTAASEPILAQEPRSFEDAPPVSPETPAPELPKAFRARAEQQRRLRRAATQGAVWAGLASLFVGLIGAGWLFRVEVVELYPRAAAAYAMVGTPVNPTGLEFEALAAKAVAERPDMVMVSGALRNVRDREIVAPPVRVALLDAHGAEVGHALIELDGAPVLPGGVQGFAALIRDPGAHGVDVGVDFARAGAGPAAHEEAARAAPARPLPTPDEHGLRPAMIEEAPTMHAEPIDATPVPAAPAHESIDSHGAEAVSASHG</sequence>
<name>A0A258HHT0_9CAUL</name>
<feature type="region of interest" description="Disordered" evidence="1">
    <location>
        <begin position="237"/>
        <end position="260"/>
    </location>
</feature>
<accession>A0A258HHT0</accession>
<evidence type="ECO:0000313" key="5">
    <source>
        <dbReference type="Proteomes" id="UP000216147"/>
    </source>
</evidence>
<proteinExistence type="predicted"/>
<feature type="compositionally biased region" description="Pro residues" evidence="1">
    <location>
        <begin position="66"/>
        <end position="75"/>
    </location>
</feature>
<keyword evidence="2" id="KW-1133">Transmembrane helix</keyword>
<comment type="caution">
    <text evidence="4">The sequence shown here is derived from an EMBL/GenBank/DDBJ whole genome shotgun (WGS) entry which is preliminary data.</text>
</comment>
<feature type="region of interest" description="Disordered" evidence="1">
    <location>
        <begin position="279"/>
        <end position="303"/>
    </location>
</feature>
<evidence type="ECO:0000259" key="3">
    <source>
        <dbReference type="Pfam" id="PF13717"/>
    </source>
</evidence>
<dbReference type="Pfam" id="PF13717">
    <property type="entry name" value="Zn_ribbon_4"/>
    <property type="match status" value="1"/>
</dbReference>
<dbReference type="InterPro" id="IPR047676">
    <property type="entry name" value="FxLYD_dom"/>
</dbReference>
<dbReference type="EMBL" id="NCEQ01000008">
    <property type="protein sequence ID" value="OYX56329.1"/>
    <property type="molecule type" value="Genomic_DNA"/>
</dbReference>
<keyword evidence="2" id="KW-0812">Transmembrane</keyword>
<evidence type="ECO:0000256" key="2">
    <source>
        <dbReference type="SAM" id="Phobius"/>
    </source>
</evidence>
<evidence type="ECO:0000256" key="1">
    <source>
        <dbReference type="SAM" id="MobiDB-lite"/>
    </source>
</evidence>
<dbReference type="NCBIfam" id="TIGR02098">
    <property type="entry name" value="MJ0042_CXXC"/>
    <property type="match status" value="1"/>
</dbReference>
<feature type="transmembrane region" description="Helical" evidence="2">
    <location>
        <begin position="97"/>
        <end position="117"/>
    </location>
</feature>